<dbReference type="PANTHER" id="PTHR33279:SF6">
    <property type="entry name" value="SULFUR CARRIER PROTEIN YEDF-RELATED"/>
    <property type="match status" value="1"/>
</dbReference>
<dbReference type="AlphaFoldDB" id="A0A6J7A282"/>
<accession>A0A6J7A282</accession>
<protein>
    <submittedName>
        <fullName evidence="3">Unannotated protein</fullName>
    </submittedName>
</protein>
<organism evidence="3">
    <name type="scientific">freshwater metagenome</name>
    <dbReference type="NCBI Taxonomy" id="449393"/>
    <lineage>
        <taxon>unclassified sequences</taxon>
        <taxon>metagenomes</taxon>
        <taxon>ecological metagenomes</taxon>
    </lineage>
</organism>
<evidence type="ECO:0000259" key="2">
    <source>
        <dbReference type="PROSITE" id="PS01148"/>
    </source>
</evidence>
<reference evidence="3" key="1">
    <citation type="submission" date="2020-05" db="EMBL/GenBank/DDBJ databases">
        <authorList>
            <person name="Chiriac C."/>
            <person name="Salcher M."/>
            <person name="Ghai R."/>
            <person name="Kavagutti S V."/>
        </authorList>
    </citation>
    <scope>NUCLEOTIDE SEQUENCE</scope>
</reference>
<sequence length="76" mass="8149">MDDVNRTIDARGQKCPMPVLLVAKAAKEMQSGELVRLEATDGGARSDIPAWASQTGNEIVSSSESDGVLTFTIRKK</sequence>
<dbReference type="SUPFAM" id="SSF64307">
    <property type="entry name" value="SirA-like"/>
    <property type="match status" value="1"/>
</dbReference>
<dbReference type="PROSITE" id="PS01148">
    <property type="entry name" value="UPF0033"/>
    <property type="match status" value="1"/>
</dbReference>
<gene>
    <name evidence="3" type="ORF">UFOPK3204_00563</name>
</gene>
<dbReference type="PANTHER" id="PTHR33279">
    <property type="entry name" value="SULFUR CARRIER PROTEIN YEDF-RELATED"/>
    <property type="match status" value="1"/>
</dbReference>
<dbReference type="InterPro" id="IPR036868">
    <property type="entry name" value="TusA-like_sf"/>
</dbReference>
<evidence type="ECO:0000313" key="3">
    <source>
        <dbReference type="EMBL" id="CAB4826901.1"/>
    </source>
</evidence>
<comment type="similarity">
    <text evidence="1">Belongs to the sulfur carrier protein TusA family.</text>
</comment>
<proteinExistence type="inferred from homology"/>
<dbReference type="InterPro" id="IPR001455">
    <property type="entry name" value="TusA-like"/>
</dbReference>
<dbReference type="Gene3D" id="3.30.110.40">
    <property type="entry name" value="TusA-like domain"/>
    <property type="match status" value="1"/>
</dbReference>
<dbReference type="EMBL" id="CAFABK010000017">
    <property type="protein sequence ID" value="CAB4826901.1"/>
    <property type="molecule type" value="Genomic_DNA"/>
</dbReference>
<dbReference type="CDD" id="cd00291">
    <property type="entry name" value="SirA_YedF_YeeD"/>
    <property type="match status" value="1"/>
</dbReference>
<evidence type="ECO:0000256" key="1">
    <source>
        <dbReference type="ARBA" id="ARBA00008984"/>
    </source>
</evidence>
<dbReference type="Pfam" id="PF01206">
    <property type="entry name" value="TusA"/>
    <property type="match status" value="1"/>
</dbReference>
<name>A0A6J7A282_9ZZZZ</name>
<feature type="domain" description="UPF0033" evidence="2">
    <location>
        <begin position="8"/>
        <end position="32"/>
    </location>
</feature>